<evidence type="ECO:0000313" key="1">
    <source>
        <dbReference type="EMBL" id="MCQ8829273.1"/>
    </source>
</evidence>
<sequence>MLWPKAVRDRLKTGGDRELVQSYAYRSACPSTVWADLIAGATEDLFFAGFTSYFLWTQVPALPEMLRRKAESGCRVRFLLGDPDGAVTRQREAIEDVALTVSTRVKMTLEQLAKIGEVQGLEARFSASADAMNHVSLSVFRFDDDALVTPHLARLVGHDSPLMHLRRHGDVGMFSRFAEHVEELWTGGVPVPGVPSAAPR</sequence>
<reference evidence="1" key="1">
    <citation type="submission" date="2022-06" db="EMBL/GenBank/DDBJ databases">
        <title>WGS of actinobacteria.</title>
        <authorList>
            <person name="Thawai C."/>
        </authorList>
    </citation>
    <scope>NUCLEOTIDE SEQUENCE</scope>
    <source>
        <strain evidence="1">DSM 42010</strain>
    </source>
</reference>
<protein>
    <submittedName>
        <fullName evidence="1">XRE family transcriptional regulator</fullName>
    </submittedName>
</protein>
<dbReference type="RefSeq" id="WP_257630756.1">
    <property type="nucleotide sequence ID" value="NZ_JANIIC010000008.1"/>
</dbReference>
<gene>
    <name evidence="1" type="ORF">NQU54_09305</name>
</gene>
<dbReference type="Proteomes" id="UP001142400">
    <property type="component" value="Unassembled WGS sequence"/>
</dbReference>
<evidence type="ECO:0000313" key="2">
    <source>
        <dbReference type="Proteomes" id="UP001142400"/>
    </source>
</evidence>
<accession>A0A9X2RSZ7</accession>
<organism evidence="1 2">
    <name type="scientific">Streptomyces malaysiensis subsp. samsunensis</name>
    <dbReference type="NCBI Taxonomy" id="459658"/>
    <lineage>
        <taxon>Bacteria</taxon>
        <taxon>Bacillati</taxon>
        <taxon>Actinomycetota</taxon>
        <taxon>Actinomycetes</taxon>
        <taxon>Kitasatosporales</taxon>
        <taxon>Streptomycetaceae</taxon>
        <taxon>Streptomyces</taxon>
        <taxon>Streptomyces violaceusniger group</taxon>
    </lineage>
</organism>
<comment type="caution">
    <text evidence="1">The sequence shown here is derived from an EMBL/GenBank/DDBJ whole genome shotgun (WGS) entry which is preliminary data.</text>
</comment>
<dbReference type="AlphaFoldDB" id="A0A9X2RSZ7"/>
<name>A0A9X2RSZ7_STRMQ</name>
<keyword evidence="2" id="KW-1185">Reference proteome</keyword>
<dbReference type="EMBL" id="JANIIC010000008">
    <property type="protein sequence ID" value="MCQ8829273.1"/>
    <property type="molecule type" value="Genomic_DNA"/>
</dbReference>
<proteinExistence type="predicted"/>